<evidence type="ECO:0000256" key="6">
    <source>
        <dbReference type="ARBA" id="ARBA00022619"/>
    </source>
</evidence>
<protein>
    <recommendedName>
        <fullName evidence="13">Riboflavin biosynthesis protein RibD</fullName>
    </recommendedName>
    <domain>
        <recommendedName>
            <fullName evidence="13">Diaminohydroxyphosphoribosylaminopyrimidine deaminase</fullName>
            <shortName evidence="13">DRAP deaminase</shortName>
            <ecNumber evidence="13">3.5.4.26</ecNumber>
        </recommendedName>
        <alternativeName>
            <fullName evidence="13">Riboflavin-specific deaminase</fullName>
        </alternativeName>
    </domain>
    <domain>
        <recommendedName>
            <fullName evidence="13">5-amino-6-(5-phosphoribosylamino)uracil reductase</fullName>
            <ecNumber evidence="13">1.1.1.193</ecNumber>
        </recommendedName>
        <alternativeName>
            <fullName evidence="13">HTP reductase</fullName>
        </alternativeName>
    </domain>
</protein>
<comment type="pathway">
    <text evidence="3 13">Cofactor biosynthesis; riboflavin biosynthesis; 5-amino-6-(D-ribitylamino)uracil from GTP: step 3/4.</text>
</comment>
<keyword evidence="7 13" id="KW-0479">Metal-binding</keyword>
<feature type="binding site" evidence="15">
    <location>
        <position position="199"/>
    </location>
    <ligand>
        <name>NADP(+)</name>
        <dbReference type="ChEBI" id="CHEBI:58349"/>
    </ligand>
</feature>
<comment type="catalytic activity">
    <reaction evidence="13">
        <text>5-amino-6-(5-phospho-D-ribitylamino)uracil + NADP(+) = 5-amino-6-(5-phospho-D-ribosylamino)uracil + NADPH + H(+)</text>
        <dbReference type="Rhea" id="RHEA:17845"/>
        <dbReference type="ChEBI" id="CHEBI:15378"/>
        <dbReference type="ChEBI" id="CHEBI:57783"/>
        <dbReference type="ChEBI" id="CHEBI:58349"/>
        <dbReference type="ChEBI" id="CHEBI:58421"/>
        <dbReference type="ChEBI" id="CHEBI:58453"/>
        <dbReference type="EC" id="1.1.1.193"/>
    </reaction>
</comment>
<reference evidence="18 19" key="2">
    <citation type="journal article" date="2011" name="Stand. Genomic Sci.">
        <title>Complete genome sequence of Oceanithermus profundus type strain (506).</title>
        <authorList>
            <person name="Pati A."/>
            <person name="Zhang X."/>
            <person name="Lapidus A."/>
            <person name="Nolan M."/>
            <person name="Lucas S."/>
            <person name="Del Rio T.G."/>
            <person name="Tice H."/>
            <person name="Cheng J.F."/>
            <person name="Tapia R."/>
            <person name="Han C."/>
            <person name="Goodwin L."/>
            <person name="Pitluck S."/>
            <person name="Liolios K."/>
            <person name="Pagani I."/>
            <person name="Ivanova N."/>
            <person name="Mavromatis K."/>
            <person name="Chen A."/>
            <person name="Palaniappan K."/>
            <person name="Hauser L."/>
            <person name="Jeffries C.D."/>
            <person name="Brambilla E.M."/>
            <person name="Rohl A."/>
            <person name="Mwirichia R."/>
            <person name="Rohde M."/>
            <person name="Tindall B.J."/>
            <person name="Sikorski J."/>
            <person name="Wirth R."/>
            <person name="Goker M."/>
            <person name="Woyke T."/>
            <person name="Detter J.C."/>
            <person name="Bristow J."/>
            <person name="Eisen J.A."/>
            <person name="Markowitz V."/>
            <person name="Hugenholtz P."/>
            <person name="Kyrpides N.C."/>
            <person name="Klenk H.P."/>
            <person name="Land M."/>
        </authorList>
    </citation>
    <scope>NUCLEOTIDE SEQUENCE [LARGE SCALE GENOMIC DNA]</scope>
    <source>
        <strain evidence="19">DSM 14977 / NBRC 100410 / VKM B-2274 / 506</strain>
    </source>
</reference>
<dbReference type="InterPro" id="IPR016193">
    <property type="entry name" value="Cytidine_deaminase-like"/>
</dbReference>
<dbReference type="InterPro" id="IPR050765">
    <property type="entry name" value="Riboflavin_Biosynth_HTPR"/>
</dbReference>
<feature type="binding site" evidence="16">
    <location>
        <position position="79"/>
    </location>
    <ligand>
        <name>Zn(2+)</name>
        <dbReference type="ChEBI" id="CHEBI:29105"/>
        <note>catalytic</note>
    </ligand>
</feature>
<dbReference type="InterPro" id="IPR002734">
    <property type="entry name" value="RibDG_C"/>
</dbReference>
<keyword evidence="19" id="KW-1185">Reference proteome</keyword>
<evidence type="ECO:0000256" key="3">
    <source>
        <dbReference type="ARBA" id="ARBA00004910"/>
    </source>
</evidence>
<dbReference type="InterPro" id="IPR024072">
    <property type="entry name" value="DHFR-like_dom_sf"/>
</dbReference>
<feature type="binding site" evidence="15">
    <location>
        <position position="203"/>
    </location>
    <ligand>
        <name>substrate</name>
    </ligand>
</feature>
<feature type="binding site" evidence="15">
    <location>
        <position position="157"/>
    </location>
    <ligand>
        <name>NADP(+)</name>
        <dbReference type="ChEBI" id="CHEBI:58349"/>
    </ligand>
</feature>
<feature type="binding site" evidence="15">
    <location>
        <position position="210"/>
    </location>
    <ligand>
        <name>substrate</name>
    </ligand>
</feature>
<dbReference type="GO" id="GO:0009231">
    <property type="term" value="P:riboflavin biosynthetic process"/>
    <property type="evidence" value="ECO:0007669"/>
    <property type="project" value="UniProtKB-UniPathway"/>
</dbReference>
<feature type="domain" description="CMP/dCMP-type deaminase" evidence="17">
    <location>
        <begin position="5"/>
        <end position="126"/>
    </location>
</feature>
<gene>
    <name evidence="18" type="ordered locus">Ocepr_1719</name>
</gene>
<dbReference type="Pfam" id="PF00383">
    <property type="entry name" value="dCMP_cyt_deam_1"/>
    <property type="match status" value="1"/>
</dbReference>
<evidence type="ECO:0000256" key="2">
    <source>
        <dbReference type="ARBA" id="ARBA00004882"/>
    </source>
</evidence>
<dbReference type="InterPro" id="IPR002125">
    <property type="entry name" value="CMP_dCMP_dom"/>
</dbReference>
<feature type="binding site" evidence="15">
    <location>
        <begin position="313"/>
        <end position="319"/>
    </location>
    <ligand>
        <name>NADP(+)</name>
        <dbReference type="ChEBI" id="CHEBI:58349"/>
    </ligand>
</feature>
<dbReference type="PROSITE" id="PS00903">
    <property type="entry name" value="CYT_DCMP_DEAMINASES_1"/>
    <property type="match status" value="1"/>
</dbReference>
<evidence type="ECO:0000256" key="15">
    <source>
        <dbReference type="PIRSR" id="PIRSR006769-2"/>
    </source>
</evidence>
<dbReference type="CDD" id="cd01284">
    <property type="entry name" value="Riboflavin_deaminase-reductase"/>
    <property type="match status" value="1"/>
</dbReference>
<comment type="function">
    <text evidence="1 13">Converts 2,5-diamino-6-(ribosylamino)-4(3h)-pyrimidinone 5'-phosphate into 5-amino-6-(ribosylamino)-2,4(1h,3h)-pyrimidinedione 5'-phosphate.</text>
</comment>
<comment type="cofactor">
    <cofactor evidence="13 16">
        <name>Zn(2+)</name>
        <dbReference type="ChEBI" id="CHEBI:29105"/>
    </cofactor>
    <text evidence="13 16">Binds 1 zinc ion.</text>
</comment>
<evidence type="ECO:0000256" key="12">
    <source>
        <dbReference type="ARBA" id="ARBA00023268"/>
    </source>
</evidence>
<reference evidence="19" key="1">
    <citation type="submission" date="2010-11" db="EMBL/GenBank/DDBJ databases">
        <title>The complete sequence of chromosome of Oceanithermus profundus DSM 14977.</title>
        <authorList>
            <consortium name="US DOE Joint Genome Institute (JGI-PGF)"/>
            <person name="Lucas S."/>
            <person name="Copeland A."/>
            <person name="Lapidus A."/>
            <person name="Bruce D."/>
            <person name="Goodwin L."/>
            <person name="Pitluck S."/>
            <person name="Kyrpides N."/>
            <person name="Mavromatis K."/>
            <person name="Pagani I."/>
            <person name="Ivanova N."/>
            <person name="Zhang X."/>
            <person name="Brettin T."/>
            <person name="Detter J.C."/>
            <person name="Tapia R."/>
            <person name="Han C."/>
            <person name="Land M."/>
            <person name="Hauser L."/>
            <person name="Markowitz V."/>
            <person name="Cheng J.-F."/>
            <person name="Hugenholtz P."/>
            <person name="Woyke T."/>
            <person name="Wu D."/>
            <person name="Tindall B."/>
            <person name="Faehnrich R."/>
            <person name="Brambilla E."/>
            <person name="Klenk H.-P."/>
            <person name="Eisen J.A."/>
        </authorList>
    </citation>
    <scope>NUCLEOTIDE SEQUENCE [LARGE SCALE GENOMIC DNA]</scope>
    <source>
        <strain evidence="19">DSM 14977 / NBRC 100410 / VKM B-2274 / 506</strain>
    </source>
</reference>
<dbReference type="PIRSF" id="PIRSF006769">
    <property type="entry name" value="RibD"/>
    <property type="match status" value="1"/>
</dbReference>
<evidence type="ECO:0000313" key="18">
    <source>
        <dbReference type="EMBL" id="ADR37172.1"/>
    </source>
</evidence>
<feature type="binding site" evidence="15">
    <location>
        <position position="187"/>
    </location>
    <ligand>
        <name>substrate</name>
    </ligand>
</feature>
<evidence type="ECO:0000256" key="14">
    <source>
        <dbReference type="PIRSR" id="PIRSR006769-1"/>
    </source>
</evidence>
<feature type="binding site" evidence="15">
    <location>
        <position position="311"/>
    </location>
    <ligand>
        <name>substrate</name>
    </ligand>
</feature>
<dbReference type="HOGENOM" id="CLU_036590_1_0_0"/>
<evidence type="ECO:0000256" key="8">
    <source>
        <dbReference type="ARBA" id="ARBA00022801"/>
    </source>
</evidence>
<dbReference type="InterPro" id="IPR004794">
    <property type="entry name" value="Eubact_RibD"/>
</dbReference>
<dbReference type="Gene3D" id="3.40.140.10">
    <property type="entry name" value="Cytidine Deaminase, domain 2"/>
    <property type="match status" value="1"/>
</dbReference>
<feature type="binding site" evidence="15">
    <location>
        <position position="207"/>
    </location>
    <ligand>
        <name>substrate</name>
    </ligand>
</feature>
<dbReference type="STRING" id="670487.Ocepr_1719"/>
<dbReference type="GO" id="GO:0008835">
    <property type="term" value="F:diaminohydroxyphosphoribosylaminopyrimidine deaminase activity"/>
    <property type="evidence" value="ECO:0007669"/>
    <property type="project" value="UniProtKB-EC"/>
</dbReference>
<dbReference type="SUPFAM" id="SSF53927">
    <property type="entry name" value="Cytidine deaminase-like"/>
    <property type="match status" value="1"/>
</dbReference>
<dbReference type="eggNOG" id="COG1985">
    <property type="taxonomic scope" value="Bacteria"/>
</dbReference>
<organism evidence="18 19">
    <name type="scientific">Oceanithermus profundus (strain DSM 14977 / NBRC 100410 / VKM B-2274 / 506)</name>
    <dbReference type="NCBI Taxonomy" id="670487"/>
    <lineage>
        <taxon>Bacteria</taxon>
        <taxon>Thermotogati</taxon>
        <taxon>Deinococcota</taxon>
        <taxon>Deinococci</taxon>
        <taxon>Thermales</taxon>
        <taxon>Thermaceae</taxon>
        <taxon>Oceanithermus</taxon>
    </lineage>
</organism>
<comment type="pathway">
    <text evidence="2 13">Cofactor biosynthesis; riboflavin biosynthesis; 5-amino-6-(D-ribitylamino)uracil from GTP: step 2/4.</text>
</comment>
<dbReference type="SUPFAM" id="SSF53597">
    <property type="entry name" value="Dihydrofolate reductase-like"/>
    <property type="match status" value="1"/>
</dbReference>
<keyword evidence="12" id="KW-0511">Multifunctional enzyme</keyword>
<keyword evidence="11 13" id="KW-0560">Oxidoreductase</keyword>
<evidence type="ECO:0000256" key="5">
    <source>
        <dbReference type="ARBA" id="ARBA00007417"/>
    </source>
</evidence>
<dbReference type="GO" id="GO:0008703">
    <property type="term" value="F:5-amino-6-(5-phosphoribosylamino)uracil reductase activity"/>
    <property type="evidence" value="ECO:0007669"/>
    <property type="project" value="UniProtKB-EC"/>
</dbReference>
<evidence type="ECO:0000256" key="13">
    <source>
        <dbReference type="PIRNR" id="PIRNR006769"/>
    </source>
</evidence>
<dbReference type="FunFam" id="3.40.140.10:FF:000025">
    <property type="entry name" value="Riboflavin biosynthesis protein RibD"/>
    <property type="match status" value="1"/>
</dbReference>
<dbReference type="PANTHER" id="PTHR38011:SF7">
    <property type="entry name" value="2,5-DIAMINO-6-RIBOSYLAMINO-4(3H)-PYRIMIDINONE 5'-PHOSPHATE REDUCTASE"/>
    <property type="match status" value="1"/>
</dbReference>
<evidence type="ECO:0000259" key="17">
    <source>
        <dbReference type="PROSITE" id="PS51747"/>
    </source>
</evidence>
<dbReference type="PROSITE" id="PS51747">
    <property type="entry name" value="CYT_DCMP_DEAMINASES_2"/>
    <property type="match status" value="1"/>
</dbReference>
<feature type="active site" description="Proton donor" evidence="14">
    <location>
        <position position="56"/>
    </location>
</feature>
<proteinExistence type="inferred from homology"/>
<keyword evidence="10 13" id="KW-0521">NADP</keyword>
<evidence type="ECO:0000256" key="11">
    <source>
        <dbReference type="ARBA" id="ARBA00023002"/>
    </source>
</evidence>
<dbReference type="EC" id="1.1.1.193" evidence="13"/>
<feature type="binding site" evidence="15">
    <location>
        <position position="236"/>
    </location>
    <ligand>
        <name>NADP(+)</name>
        <dbReference type="ChEBI" id="CHEBI:58349"/>
    </ligand>
</feature>
<dbReference type="InterPro" id="IPR016192">
    <property type="entry name" value="APOBEC/CMP_deaminase_Zn-bd"/>
</dbReference>
<keyword evidence="8 13" id="KW-0378">Hydrolase</keyword>
<dbReference type="Gene3D" id="3.40.430.10">
    <property type="entry name" value="Dihydrofolate Reductase, subunit A"/>
    <property type="match status" value="1"/>
</dbReference>
<keyword evidence="6 13" id="KW-0686">Riboflavin biosynthesis</keyword>
<feature type="binding site" evidence="16">
    <location>
        <position position="54"/>
    </location>
    <ligand>
        <name>Zn(2+)</name>
        <dbReference type="ChEBI" id="CHEBI:29105"/>
        <note>catalytic</note>
    </ligand>
</feature>
<evidence type="ECO:0000256" key="7">
    <source>
        <dbReference type="ARBA" id="ARBA00022723"/>
    </source>
</evidence>
<evidence type="ECO:0000256" key="4">
    <source>
        <dbReference type="ARBA" id="ARBA00005259"/>
    </source>
</evidence>
<dbReference type="GO" id="GO:0008270">
    <property type="term" value="F:zinc ion binding"/>
    <property type="evidence" value="ECO:0007669"/>
    <property type="project" value="InterPro"/>
</dbReference>
<accession>E4U4V5</accession>
<dbReference type="PANTHER" id="PTHR38011">
    <property type="entry name" value="DIHYDROFOLATE REDUCTASE FAMILY PROTEIN (AFU_ORTHOLOGUE AFUA_8G06820)"/>
    <property type="match status" value="1"/>
</dbReference>
<evidence type="ECO:0000256" key="1">
    <source>
        <dbReference type="ARBA" id="ARBA00002151"/>
    </source>
</evidence>
<evidence type="ECO:0000256" key="16">
    <source>
        <dbReference type="PIRSR" id="PIRSR006769-3"/>
    </source>
</evidence>
<dbReference type="AlphaFoldDB" id="E4U4V5"/>
<sequence length="380" mass="40175">MSFSDPDRRFMQRALALAERARGHTSPNPIVGAVVVSGGRIVGEGFHPRAGEPHAEVFALRQAGEAARGATVYVTLEPCNHHGRTPPCSLALLEAGVSRVVYAAADPGETSGGGAERLRRAGVRVEAGLLEEEARVQNRAFFHAAAFGRPFVLWKAALTLDGRVAARGRGGEAVSNTLSHRVAHGYRQACAAVAVGAGTVRADDPALTVRAPDFRAFAAMVEPPPLRDPLKVVFDSQAKTPPSARLFEPGPRGEPARVLVFVGEDADADRVQALEAAGAEVVSLPAGEGGLSVEAALAELYRRGVDSLLLEGGPRLAGSFVRAGRVDRAAFFVAPRILGEGRGLIEGFSFGSMQRAMRFLPERSEVLEGDLWLEGRLEVG</sequence>
<dbReference type="Proteomes" id="UP000008722">
    <property type="component" value="Chromosome"/>
</dbReference>
<evidence type="ECO:0000313" key="19">
    <source>
        <dbReference type="Proteomes" id="UP000008722"/>
    </source>
</evidence>
<dbReference type="EMBL" id="CP002361">
    <property type="protein sequence ID" value="ADR37172.1"/>
    <property type="molecule type" value="Genomic_DNA"/>
</dbReference>
<comment type="similarity">
    <text evidence="4 13">In the N-terminal section; belongs to the cytidine and deoxycytidylate deaminase family.</text>
</comment>
<dbReference type="Pfam" id="PF01872">
    <property type="entry name" value="RibD_C"/>
    <property type="match status" value="1"/>
</dbReference>
<feature type="binding site" evidence="16">
    <location>
        <position position="88"/>
    </location>
    <ligand>
        <name>Zn(2+)</name>
        <dbReference type="ChEBI" id="CHEBI:29105"/>
        <note>catalytic</note>
    </ligand>
</feature>
<dbReference type="KEGG" id="opr:Ocepr_1719"/>
<dbReference type="eggNOG" id="COG0117">
    <property type="taxonomic scope" value="Bacteria"/>
</dbReference>
<dbReference type="UniPathway" id="UPA00275">
    <property type="reaction ID" value="UER00401"/>
</dbReference>
<evidence type="ECO:0000256" key="10">
    <source>
        <dbReference type="ARBA" id="ARBA00022857"/>
    </source>
</evidence>
<evidence type="ECO:0000256" key="9">
    <source>
        <dbReference type="ARBA" id="ARBA00022833"/>
    </source>
</evidence>
<keyword evidence="9 13" id="KW-0862">Zinc</keyword>
<dbReference type="EC" id="3.5.4.26" evidence="13"/>
<name>E4U4V5_OCEP5</name>
<dbReference type="NCBIfam" id="TIGR00326">
    <property type="entry name" value="eubact_ribD"/>
    <property type="match status" value="1"/>
</dbReference>
<comment type="similarity">
    <text evidence="5 13">In the C-terminal section; belongs to the HTP reductase family.</text>
</comment>
<comment type="catalytic activity">
    <reaction evidence="13">
        <text>2,5-diamino-6-hydroxy-4-(5-phosphoribosylamino)-pyrimidine + H2O + H(+) = 5-amino-6-(5-phospho-D-ribosylamino)uracil + NH4(+)</text>
        <dbReference type="Rhea" id="RHEA:21868"/>
        <dbReference type="ChEBI" id="CHEBI:15377"/>
        <dbReference type="ChEBI" id="CHEBI:15378"/>
        <dbReference type="ChEBI" id="CHEBI:28938"/>
        <dbReference type="ChEBI" id="CHEBI:58453"/>
        <dbReference type="ChEBI" id="CHEBI:58614"/>
        <dbReference type="EC" id="3.5.4.26"/>
    </reaction>
</comment>